<proteinExistence type="predicted"/>
<evidence type="ECO:0000313" key="3">
    <source>
        <dbReference type="EMBL" id="KAL3406920.1"/>
    </source>
</evidence>
<feature type="chain" id="PRO_5044746331" evidence="2">
    <location>
        <begin position="27"/>
        <end position="243"/>
    </location>
</feature>
<dbReference type="EMBL" id="JBJJXI010000018">
    <property type="protein sequence ID" value="KAL3406920.1"/>
    <property type="molecule type" value="Genomic_DNA"/>
</dbReference>
<feature type="signal peptide" evidence="2">
    <location>
        <begin position="1"/>
        <end position="26"/>
    </location>
</feature>
<protein>
    <submittedName>
        <fullName evidence="3">Uncharacterized protein</fullName>
    </submittedName>
</protein>
<gene>
    <name evidence="3" type="ORF">TKK_001032</name>
</gene>
<dbReference type="AlphaFoldDB" id="A0ABD2XNJ4"/>
<accession>A0ABD2XNJ4</accession>
<evidence type="ECO:0000313" key="4">
    <source>
        <dbReference type="Proteomes" id="UP001627154"/>
    </source>
</evidence>
<reference evidence="3 4" key="1">
    <citation type="journal article" date="2024" name="bioRxiv">
        <title>A reference genome for Trichogramma kaykai: A tiny desert-dwelling parasitoid wasp with competing sex-ratio distorters.</title>
        <authorList>
            <person name="Culotta J."/>
            <person name="Lindsey A.R."/>
        </authorList>
    </citation>
    <scope>NUCLEOTIDE SEQUENCE [LARGE SCALE GENOMIC DNA]</scope>
    <source>
        <strain evidence="3 4">KSX58</strain>
    </source>
</reference>
<feature type="region of interest" description="Disordered" evidence="1">
    <location>
        <begin position="206"/>
        <end position="243"/>
    </location>
</feature>
<dbReference type="Proteomes" id="UP001627154">
    <property type="component" value="Unassembled WGS sequence"/>
</dbReference>
<name>A0ABD2XNJ4_9HYME</name>
<organism evidence="3 4">
    <name type="scientific">Trichogramma kaykai</name>
    <dbReference type="NCBI Taxonomy" id="54128"/>
    <lineage>
        <taxon>Eukaryota</taxon>
        <taxon>Metazoa</taxon>
        <taxon>Ecdysozoa</taxon>
        <taxon>Arthropoda</taxon>
        <taxon>Hexapoda</taxon>
        <taxon>Insecta</taxon>
        <taxon>Pterygota</taxon>
        <taxon>Neoptera</taxon>
        <taxon>Endopterygota</taxon>
        <taxon>Hymenoptera</taxon>
        <taxon>Apocrita</taxon>
        <taxon>Proctotrupomorpha</taxon>
        <taxon>Chalcidoidea</taxon>
        <taxon>Trichogrammatidae</taxon>
        <taxon>Trichogramma</taxon>
    </lineage>
</organism>
<keyword evidence="4" id="KW-1185">Reference proteome</keyword>
<comment type="caution">
    <text evidence="3">The sequence shown here is derived from an EMBL/GenBank/DDBJ whole genome shotgun (WGS) entry which is preliminary data.</text>
</comment>
<keyword evidence="2" id="KW-0732">Signal</keyword>
<sequence>MPKVSRIFFTILSRTYICVYVHVCVSCVTDREQQIVSCAFCIHVIYRFFLRLQDVSTERKGGCPRRETASRAPWYSVIDTPRSRLEFARIIDRGPETARTITTATMIVVRVVHAAAPRLLQNEKLKDIYTDKKIGVSDVEKYLAAAIRGEMRGEMRLQQRTRRICDRAVRAEIVSRGYSCLREPNRLSNYARTSIGTKGLIENIKHRSKEDQGGGGTSPELDCSAQQEEKLINGVQRGDLADN</sequence>
<evidence type="ECO:0000256" key="2">
    <source>
        <dbReference type="SAM" id="SignalP"/>
    </source>
</evidence>
<evidence type="ECO:0000256" key="1">
    <source>
        <dbReference type="SAM" id="MobiDB-lite"/>
    </source>
</evidence>